<organism evidence="2">
    <name type="scientific">Anopheles sinensis</name>
    <name type="common">Mosquito</name>
    <dbReference type="NCBI Taxonomy" id="74873"/>
    <lineage>
        <taxon>Eukaryota</taxon>
        <taxon>Metazoa</taxon>
        <taxon>Ecdysozoa</taxon>
        <taxon>Arthropoda</taxon>
        <taxon>Hexapoda</taxon>
        <taxon>Insecta</taxon>
        <taxon>Pterygota</taxon>
        <taxon>Neoptera</taxon>
        <taxon>Endopterygota</taxon>
        <taxon>Diptera</taxon>
        <taxon>Nematocera</taxon>
        <taxon>Culicoidea</taxon>
        <taxon>Culicidae</taxon>
        <taxon>Anophelinae</taxon>
        <taxon>Anopheles</taxon>
    </lineage>
</organism>
<evidence type="ECO:0000313" key="3">
    <source>
        <dbReference type="EnsemblMetazoa" id="ASIC016837-PA"/>
    </source>
</evidence>
<dbReference type="EMBL" id="KE525341">
    <property type="protein sequence ID" value="KFB48528.1"/>
    <property type="molecule type" value="Genomic_DNA"/>
</dbReference>
<dbReference type="EMBL" id="ATLV01023194">
    <property type="status" value="NOT_ANNOTATED_CDS"/>
    <property type="molecule type" value="Genomic_DNA"/>
</dbReference>
<reference evidence="2 4" key="1">
    <citation type="journal article" date="2014" name="BMC Genomics">
        <title>Genome sequence of Anopheles sinensis provides insight into genetics basis of mosquito competence for malaria parasites.</title>
        <authorList>
            <person name="Zhou D."/>
            <person name="Zhang D."/>
            <person name="Ding G."/>
            <person name="Shi L."/>
            <person name="Hou Q."/>
            <person name="Ye Y."/>
            <person name="Xu Y."/>
            <person name="Zhou H."/>
            <person name="Xiong C."/>
            <person name="Li S."/>
            <person name="Yu J."/>
            <person name="Hong S."/>
            <person name="Yu X."/>
            <person name="Zou P."/>
            <person name="Chen C."/>
            <person name="Chang X."/>
            <person name="Wang W."/>
            <person name="Lv Y."/>
            <person name="Sun Y."/>
            <person name="Ma L."/>
            <person name="Shen B."/>
            <person name="Zhu C."/>
        </authorList>
    </citation>
    <scope>NUCLEOTIDE SEQUENCE [LARGE SCALE GENOMIC DNA]</scope>
</reference>
<evidence type="ECO:0000313" key="2">
    <source>
        <dbReference type="EMBL" id="KFB48528.1"/>
    </source>
</evidence>
<sequence>MLRRPQMMMMMAAADSVRKHRPGLGTNAGKGSEKSDVLSTTSATASNLNPKRRLRASRGSSNGCDSRVRLEDRPSEIGLLVGWRRKWEKEPSDEKATCASLGAICLAPDGPSRLGQSENVSVGGGANDLQASLLYLGGVALIYLPLWPVSLDLSRVLSCATALQNKII</sequence>
<dbReference type="VEuPathDB" id="VectorBase:ASIC016837"/>
<evidence type="ECO:0000313" key="4">
    <source>
        <dbReference type="Proteomes" id="UP000030765"/>
    </source>
</evidence>
<dbReference type="Proteomes" id="UP000030765">
    <property type="component" value="Unassembled WGS sequence"/>
</dbReference>
<protein>
    <submittedName>
        <fullName evidence="2 3">Uncharacterized protein</fullName>
    </submittedName>
</protein>
<name>A0A084WE84_ANOSI</name>
<feature type="compositionally biased region" description="Polar residues" evidence="1">
    <location>
        <begin position="37"/>
        <end position="49"/>
    </location>
</feature>
<reference evidence="3" key="2">
    <citation type="submission" date="2020-05" db="UniProtKB">
        <authorList>
            <consortium name="EnsemblMetazoa"/>
        </authorList>
    </citation>
    <scope>IDENTIFICATION</scope>
</reference>
<feature type="region of interest" description="Disordered" evidence="1">
    <location>
        <begin position="16"/>
        <end position="68"/>
    </location>
</feature>
<proteinExistence type="predicted"/>
<keyword evidence="4" id="KW-1185">Reference proteome</keyword>
<dbReference type="AlphaFoldDB" id="A0A084WE84"/>
<accession>A0A084WE84</accession>
<dbReference type="EnsemblMetazoa" id="ASIC016837-RA">
    <property type="protein sequence ID" value="ASIC016837-PA"/>
    <property type="gene ID" value="ASIC016837"/>
</dbReference>
<evidence type="ECO:0000256" key="1">
    <source>
        <dbReference type="SAM" id="MobiDB-lite"/>
    </source>
</evidence>
<gene>
    <name evidence="2" type="ORF">ZHAS_00016837</name>
</gene>